<dbReference type="AlphaFoldDB" id="A0A3Q7HMW6"/>
<sequence length="22" mass="2411">MIYSVKLGIGCLSCLVYSVYKA</sequence>
<evidence type="ECO:0000313" key="1">
    <source>
        <dbReference type="EnsemblPlants" id="Solyc08g029053.1.1"/>
    </source>
</evidence>
<keyword evidence="2" id="KW-1185">Reference proteome</keyword>
<accession>A0A3Q7HMW6</accession>
<dbReference type="Proteomes" id="UP000004994">
    <property type="component" value="Chromosome 8"/>
</dbReference>
<evidence type="ECO:0000313" key="2">
    <source>
        <dbReference type="Proteomes" id="UP000004994"/>
    </source>
</evidence>
<dbReference type="EnsemblPlants" id="Solyc08g029053.1.1">
    <property type="protein sequence ID" value="Solyc08g029053.1.1"/>
    <property type="gene ID" value="Solyc08g029053.1"/>
</dbReference>
<organism evidence="1">
    <name type="scientific">Solanum lycopersicum</name>
    <name type="common">Tomato</name>
    <name type="synonym">Lycopersicon esculentum</name>
    <dbReference type="NCBI Taxonomy" id="4081"/>
    <lineage>
        <taxon>Eukaryota</taxon>
        <taxon>Viridiplantae</taxon>
        <taxon>Streptophyta</taxon>
        <taxon>Embryophyta</taxon>
        <taxon>Tracheophyta</taxon>
        <taxon>Spermatophyta</taxon>
        <taxon>Magnoliopsida</taxon>
        <taxon>eudicotyledons</taxon>
        <taxon>Gunneridae</taxon>
        <taxon>Pentapetalae</taxon>
        <taxon>asterids</taxon>
        <taxon>lamiids</taxon>
        <taxon>Solanales</taxon>
        <taxon>Solanaceae</taxon>
        <taxon>Solanoideae</taxon>
        <taxon>Solaneae</taxon>
        <taxon>Solanum</taxon>
        <taxon>Solanum subgen. Lycopersicon</taxon>
    </lineage>
</organism>
<dbReference type="InParanoid" id="A0A3Q7HMW6"/>
<reference evidence="1" key="2">
    <citation type="submission" date="2019-01" db="UniProtKB">
        <authorList>
            <consortium name="EnsemblPlants"/>
        </authorList>
    </citation>
    <scope>IDENTIFICATION</scope>
    <source>
        <strain evidence="1">cv. Heinz 1706</strain>
    </source>
</reference>
<reference evidence="1" key="1">
    <citation type="journal article" date="2012" name="Nature">
        <title>The tomato genome sequence provides insights into fleshy fruit evolution.</title>
        <authorList>
            <consortium name="Tomato Genome Consortium"/>
        </authorList>
    </citation>
    <scope>NUCLEOTIDE SEQUENCE [LARGE SCALE GENOMIC DNA]</scope>
    <source>
        <strain evidence="1">cv. Heinz 1706</strain>
    </source>
</reference>
<proteinExistence type="predicted"/>
<protein>
    <submittedName>
        <fullName evidence="1">Uncharacterized protein</fullName>
    </submittedName>
</protein>
<dbReference type="Gramene" id="Solyc08g029053.1.1">
    <property type="protein sequence ID" value="Solyc08g029053.1.1"/>
    <property type="gene ID" value="Solyc08g029053.1"/>
</dbReference>
<name>A0A3Q7HMW6_SOLLC</name>